<dbReference type="Proteomes" id="UP000321181">
    <property type="component" value="Unassembled WGS sequence"/>
</dbReference>
<sequence length="321" mass="34106">MPRRLTNVPAARPHRPSLRSRVTGGLTAAAVLGTMLVAAALPAHAVTPSAAGTLDAALATTTTSPKLTWRPPALTSPTTVTVSSTKHNLSLAAGRDYIIKMPTTPLDVRGGLTIAGGRNVVLIGGEIRSTRTSSVANDKRGLYLVNQTGTLHVEGLKITGSTLAEGINLDQRAGGTVQLQNIRVDTVYGSLNGHHADVLQTWGGPATLRVDRLTGYTTYQGFMFQPTQFGSPSPKLFDLRNINIVGRTGSGYLMWRDGKTWPMKITNVWGKPSITGLPRGQWLRPDNTTYGFGYVKVGTPSTGDFVPATRAGTAYVSPGYL</sequence>
<organism evidence="1 2">
    <name type="scientific">Cellulomonas aerilata</name>
    <dbReference type="NCBI Taxonomy" id="515326"/>
    <lineage>
        <taxon>Bacteria</taxon>
        <taxon>Bacillati</taxon>
        <taxon>Actinomycetota</taxon>
        <taxon>Actinomycetes</taxon>
        <taxon>Micrococcales</taxon>
        <taxon>Cellulomonadaceae</taxon>
        <taxon>Cellulomonas</taxon>
    </lineage>
</organism>
<dbReference type="OrthoDB" id="4830643at2"/>
<comment type="caution">
    <text evidence="1">The sequence shown here is derived from an EMBL/GenBank/DDBJ whole genome shotgun (WGS) entry which is preliminary data.</text>
</comment>
<evidence type="ECO:0008006" key="3">
    <source>
        <dbReference type="Google" id="ProtNLM"/>
    </source>
</evidence>
<name>A0A512DF00_9CELL</name>
<evidence type="ECO:0000313" key="1">
    <source>
        <dbReference type="EMBL" id="GEO35064.1"/>
    </source>
</evidence>
<proteinExistence type="predicted"/>
<dbReference type="EMBL" id="BJYY01000017">
    <property type="protein sequence ID" value="GEO35064.1"/>
    <property type="molecule type" value="Genomic_DNA"/>
</dbReference>
<protein>
    <recommendedName>
        <fullName evidence="3">Right handed beta helix domain-containing protein</fullName>
    </recommendedName>
</protein>
<evidence type="ECO:0000313" key="2">
    <source>
        <dbReference type="Proteomes" id="UP000321181"/>
    </source>
</evidence>
<dbReference type="AlphaFoldDB" id="A0A512DF00"/>
<accession>A0A512DF00</accession>
<dbReference type="RefSeq" id="WP_146905786.1">
    <property type="nucleotide sequence ID" value="NZ_BAAARM010000001.1"/>
</dbReference>
<gene>
    <name evidence="1" type="ORF">CAE01nite_27890</name>
</gene>
<reference evidence="1 2" key="1">
    <citation type="submission" date="2019-07" db="EMBL/GenBank/DDBJ databases">
        <title>Whole genome shotgun sequence of Cellulomonas aerilata NBRC 106308.</title>
        <authorList>
            <person name="Hosoyama A."/>
            <person name="Uohara A."/>
            <person name="Ohji S."/>
            <person name="Ichikawa N."/>
        </authorList>
    </citation>
    <scope>NUCLEOTIDE SEQUENCE [LARGE SCALE GENOMIC DNA]</scope>
    <source>
        <strain evidence="1 2">NBRC 106308</strain>
    </source>
</reference>
<keyword evidence="2" id="KW-1185">Reference proteome</keyword>